<accession>A0A7S8HFG7</accession>
<dbReference type="Pfam" id="PF04307">
    <property type="entry name" value="YdjM"/>
    <property type="match status" value="1"/>
</dbReference>
<evidence type="ECO:0000256" key="1">
    <source>
        <dbReference type="SAM" id="Phobius"/>
    </source>
</evidence>
<feature type="transmembrane region" description="Helical" evidence="1">
    <location>
        <begin position="60"/>
        <end position="79"/>
    </location>
</feature>
<feature type="transmembrane region" description="Helical" evidence="1">
    <location>
        <begin position="85"/>
        <end position="102"/>
    </location>
</feature>
<dbReference type="KEGG" id="mcui:G8O30_05760"/>
<dbReference type="Proteomes" id="UP000593626">
    <property type="component" value="Chromosome"/>
</dbReference>
<keyword evidence="2" id="KW-0378">Hydrolase</keyword>
<dbReference type="RefSeq" id="WP_239674026.1">
    <property type="nucleotide sequence ID" value="NZ_CP049742.1"/>
</dbReference>
<sequence>MNGTTHAVVGGTVGVSIGIASNVPTETTFFLASAGIVAALMPDIDTQGILANKLAAGKKLMCSVCTLAAICLGIMWFLGELSWNAYMLIPIVIGLIAVPPVIPKKYFVSGAGSLLAGIGIYTQLNAIIYLGVFILIGSLLPHRSYTHSILGLAFWGIISVYLELWLAVEQLMVTLVIAYASHLLLDSKYIPPNRRGIKLFLPFSNKNF</sequence>
<gene>
    <name evidence="2" type="ORF">G8O30_05760</name>
</gene>
<protein>
    <submittedName>
        <fullName evidence="2">Metal-dependent hydrolase</fullName>
    </submittedName>
</protein>
<reference evidence="2 3" key="1">
    <citation type="submission" date="2019-07" db="EMBL/GenBank/DDBJ databases">
        <title>Genome sequence of 2 isolates from Red Sea Mangroves.</title>
        <authorList>
            <person name="Sefrji F."/>
            <person name="Michoud G."/>
            <person name="Merlino G."/>
            <person name="Daffonchio D."/>
        </authorList>
    </citation>
    <scope>NUCLEOTIDE SEQUENCE [LARGE SCALE GENOMIC DNA]</scope>
    <source>
        <strain evidence="2 3">R1DC41</strain>
    </source>
</reference>
<keyword evidence="1" id="KW-0472">Membrane</keyword>
<evidence type="ECO:0000313" key="2">
    <source>
        <dbReference type="EMBL" id="QPC46506.1"/>
    </source>
</evidence>
<keyword evidence="1" id="KW-1133">Transmembrane helix</keyword>
<keyword evidence="3" id="KW-1185">Reference proteome</keyword>
<feature type="transmembrane region" description="Helical" evidence="1">
    <location>
        <begin position="114"/>
        <end position="140"/>
    </location>
</feature>
<evidence type="ECO:0000313" key="3">
    <source>
        <dbReference type="Proteomes" id="UP000593626"/>
    </source>
</evidence>
<dbReference type="InterPro" id="IPR007404">
    <property type="entry name" value="YdjM-like"/>
</dbReference>
<dbReference type="EMBL" id="CP049742">
    <property type="protein sequence ID" value="QPC46506.1"/>
    <property type="molecule type" value="Genomic_DNA"/>
</dbReference>
<keyword evidence="1" id="KW-0812">Transmembrane</keyword>
<dbReference type="AlphaFoldDB" id="A0A7S8HFG7"/>
<feature type="transmembrane region" description="Helical" evidence="1">
    <location>
        <begin position="152"/>
        <end position="185"/>
    </location>
</feature>
<dbReference type="GO" id="GO:0016787">
    <property type="term" value="F:hydrolase activity"/>
    <property type="evidence" value="ECO:0007669"/>
    <property type="project" value="UniProtKB-KW"/>
</dbReference>
<proteinExistence type="predicted"/>
<name>A0A7S8HFG7_9BACI</name>
<organism evidence="2 3">
    <name type="scientific">Mangrovibacillus cuniculi</name>
    <dbReference type="NCBI Taxonomy" id="2593652"/>
    <lineage>
        <taxon>Bacteria</taxon>
        <taxon>Bacillati</taxon>
        <taxon>Bacillota</taxon>
        <taxon>Bacilli</taxon>
        <taxon>Bacillales</taxon>
        <taxon>Bacillaceae</taxon>
        <taxon>Mangrovibacillus</taxon>
    </lineage>
</organism>